<dbReference type="Pfam" id="PF04773">
    <property type="entry name" value="FecR"/>
    <property type="match status" value="1"/>
</dbReference>
<protein>
    <recommendedName>
        <fullName evidence="6">Anti-sigma factor</fullName>
    </recommendedName>
</protein>
<dbReference type="Pfam" id="PF16344">
    <property type="entry name" value="FecR_C"/>
    <property type="match status" value="1"/>
</dbReference>
<evidence type="ECO:0000259" key="2">
    <source>
        <dbReference type="Pfam" id="PF04773"/>
    </source>
</evidence>
<dbReference type="AlphaFoldDB" id="A0A081PFI0"/>
<evidence type="ECO:0000313" key="4">
    <source>
        <dbReference type="EMBL" id="KEQ29453.1"/>
    </source>
</evidence>
<dbReference type="InterPro" id="IPR006860">
    <property type="entry name" value="FecR"/>
</dbReference>
<proteinExistence type="predicted"/>
<feature type="domain" description="FecR protein" evidence="2">
    <location>
        <begin position="187"/>
        <end position="287"/>
    </location>
</feature>
<keyword evidence="5" id="KW-1185">Reference proteome</keyword>
<dbReference type="OrthoDB" id="1099963at2"/>
<comment type="caution">
    <text evidence="4">The sequence shown here is derived from an EMBL/GenBank/DDBJ whole genome shotgun (WGS) entry which is preliminary data.</text>
</comment>
<sequence>MNAERKDYYPLFKKYLDQTASEAEILEFMRFASDPANELLIHHFLVAIQDEQYSGHGLSEIQQEEILQEIFRSDSNSATFNGKTIKLKRLIIGIAALLLLAGGYLSLTNTPSRKNISFQQYTGNVKPGTNQATLTVENGKIITLTELPEGEFLRNQNLKIRKQQGGLLVYVPVDARQSERKIPAIHTLKTPAGGKFQLQLPDGTRVWLNASTTFSFPSSFVPGEPRKVSLEGEAYFEVASSIGKAGKVPFIVSTQNQEVEVLGTHFNIQAYTENDKTLTTLAEGSIRIHQQNQSSRKIRPGEQATVGRGAARQQIEIHQVDTSMALAWKNGLFKFKNAGIKQVMQEFSRWYAIDVAYEGKIPDLKFNGEVYRDMNATQALRLLSMASINFRVVQSVRNPEIKRIIITGSK</sequence>
<dbReference type="Gene3D" id="2.60.120.1440">
    <property type="match status" value="1"/>
</dbReference>
<evidence type="ECO:0000313" key="5">
    <source>
        <dbReference type="Proteomes" id="UP000028007"/>
    </source>
</evidence>
<dbReference type="GO" id="GO:0016989">
    <property type="term" value="F:sigma factor antagonist activity"/>
    <property type="evidence" value="ECO:0007669"/>
    <property type="project" value="TreeGrafter"/>
</dbReference>
<dbReference type="Gene3D" id="3.55.50.30">
    <property type="match status" value="1"/>
</dbReference>
<evidence type="ECO:0008006" key="6">
    <source>
        <dbReference type="Google" id="ProtNLM"/>
    </source>
</evidence>
<organism evidence="4 5">
    <name type="scientific">Pedobacter antarcticus 4BY</name>
    <dbReference type="NCBI Taxonomy" id="1358423"/>
    <lineage>
        <taxon>Bacteria</taxon>
        <taxon>Pseudomonadati</taxon>
        <taxon>Bacteroidota</taxon>
        <taxon>Sphingobacteriia</taxon>
        <taxon>Sphingobacteriales</taxon>
        <taxon>Sphingobacteriaceae</taxon>
        <taxon>Pedobacter</taxon>
    </lineage>
</organism>
<dbReference type="InterPro" id="IPR032508">
    <property type="entry name" value="FecR_C"/>
</dbReference>
<evidence type="ECO:0000256" key="1">
    <source>
        <dbReference type="SAM" id="Phobius"/>
    </source>
</evidence>
<keyword evidence="1" id="KW-0812">Transmembrane</keyword>
<dbReference type="Proteomes" id="UP000028007">
    <property type="component" value="Unassembled WGS sequence"/>
</dbReference>
<name>A0A081PFI0_9SPHI</name>
<evidence type="ECO:0000259" key="3">
    <source>
        <dbReference type="Pfam" id="PF16344"/>
    </source>
</evidence>
<dbReference type="eggNOG" id="COG3712">
    <property type="taxonomic scope" value="Bacteria"/>
</dbReference>
<gene>
    <name evidence="4" type="ORF">N180_03595</name>
</gene>
<accession>A0A081PFI0</accession>
<keyword evidence="1" id="KW-0472">Membrane</keyword>
<feature type="transmembrane region" description="Helical" evidence="1">
    <location>
        <begin position="90"/>
        <end position="107"/>
    </location>
</feature>
<dbReference type="PANTHER" id="PTHR30273:SF2">
    <property type="entry name" value="PROTEIN FECR"/>
    <property type="match status" value="1"/>
</dbReference>
<keyword evidence="1" id="KW-1133">Transmembrane helix</keyword>
<dbReference type="RefSeq" id="WP_051759971.1">
    <property type="nucleotide sequence ID" value="NZ_JNFF01000072.1"/>
</dbReference>
<dbReference type="EMBL" id="JNFF01000072">
    <property type="protein sequence ID" value="KEQ29453.1"/>
    <property type="molecule type" value="Genomic_DNA"/>
</dbReference>
<feature type="domain" description="Protein FecR C-terminal" evidence="3">
    <location>
        <begin position="333"/>
        <end position="391"/>
    </location>
</feature>
<reference evidence="4 5" key="1">
    <citation type="journal article" date="1992" name="Int. J. Syst. Bacteriol.">
        <title>Sphingobacterium antarcticus sp. nov. a Psychrotrophic Bacterium from the Soils of Schirmacher Oasis, Antarctica.</title>
        <authorList>
            <person name="Shivaji S."/>
            <person name="Ray M.K."/>
            <person name="Rao N.S."/>
            <person name="Saiserr L."/>
            <person name="Jagannadham M.V."/>
            <person name="Kumar G.S."/>
            <person name="Reddy G."/>
            <person name="Bhargava P.M."/>
        </authorList>
    </citation>
    <scope>NUCLEOTIDE SEQUENCE [LARGE SCALE GENOMIC DNA]</scope>
    <source>
        <strain evidence="4 5">4BY</strain>
    </source>
</reference>
<dbReference type="PANTHER" id="PTHR30273">
    <property type="entry name" value="PERIPLASMIC SIGNAL SENSOR AND SIGMA FACTOR ACTIVATOR FECR-RELATED"/>
    <property type="match status" value="1"/>
</dbReference>
<dbReference type="InterPro" id="IPR012373">
    <property type="entry name" value="Ferrdict_sens_TM"/>
</dbReference>